<dbReference type="Proteomes" id="UP000236447">
    <property type="component" value="Plasmid pP88_c"/>
</dbReference>
<dbReference type="GO" id="GO:0005886">
    <property type="term" value="C:plasma membrane"/>
    <property type="evidence" value="ECO:0007669"/>
    <property type="project" value="UniProtKB-SubCell"/>
</dbReference>
<feature type="transmembrane region" description="Helical" evidence="9">
    <location>
        <begin position="139"/>
        <end position="160"/>
    </location>
</feature>
<evidence type="ECO:0000256" key="8">
    <source>
        <dbReference type="ARBA" id="ARBA00038436"/>
    </source>
</evidence>
<evidence type="ECO:0000256" key="5">
    <source>
        <dbReference type="ARBA" id="ARBA00022692"/>
    </source>
</evidence>
<sequence>MRLLLTISDTLDQVLAAIAKLGAISGLVLVITVCVDVVTRYLGAPKPFGLNSTQLQEAEYWFHTFLFTLMIGWAYTKNSHVRIDLVSSMFSARTRLVIEMVGAIFFLLSFSLLGIWYTGQYALTSFLNDESSKSVLGLSNVWILKTALFLMFVLLAAAAISQFIKSLAAYLGITRDGKTTDPFGVN</sequence>
<evidence type="ECO:0000256" key="7">
    <source>
        <dbReference type="ARBA" id="ARBA00023136"/>
    </source>
</evidence>
<dbReference type="InterPro" id="IPR007387">
    <property type="entry name" value="TRAP_DctQ"/>
</dbReference>
<dbReference type="AlphaFoldDB" id="A0A2I7KG33"/>
<dbReference type="Pfam" id="PF04290">
    <property type="entry name" value="DctQ"/>
    <property type="match status" value="1"/>
</dbReference>
<evidence type="ECO:0000259" key="10">
    <source>
        <dbReference type="Pfam" id="PF04290"/>
    </source>
</evidence>
<evidence type="ECO:0000256" key="9">
    <source>
        <dbReference type="RuleBase" id="RU369079"/>
    </source>
</evidence>
<gene>
    <name evidence="11" type="ORF">PhaeoP88_04248</name>
</gene>
<name>A0A2I7KG33_9RHOB</name>
<dbReference type="RefSeq" id="WP_102884616.1">
    <property type="nucleotide sequence ID" value="NZ_CP010728.1"/>
</dbReference>
<comment type="subunit">
    <text evidence="9">The complex comprises the extracytoplasmic solute receptor protein and the two transmembrane proteins.</text>
</comment>
<comment type="similarity">
    <text evidence="8 9">Belongs to the TRAP transporter small permease family.</text>
</comment>
<proteinExistence type="inferred from homology"/>
<comment type="function">
    <text evidence="9">Part of the tripartite ATP-independent periplasmic (TRAP) transport system.</text>
</comment>
<dbReference type="PANTHER" id="PTHR35011">
    <property type="entry name" value="2,3-DIKETO-L-GULONATE TRAP TRANSPORTER SMALL PERMEASE PROTEIN YIAM"/>
    <property type="match status" value="1"/>
</dbReference>
<feature type="transmembrane region" description="Helical" evidence="9">
    <location>
        <begin position="21"/>
        <end position="40"/>
    </location>
</feature>
<protein>
    <recommendedName>
        <fullName evidence="9">TRAP transporter small permease protein</fullName>
    </recommendedName>
</protein>
<keyword evidence="6 9" id="KW-1133">Transmembrane helix</keyword>
<keyword evidence="5 9" id="KW-0812">Transmembrane</keyword>
<keyword evidence="2 9" id="KW-0813">Transport</keyword>
<evidence type="ECO:0000256" key="1">
    <source>
        <dbReference type="ARBA" id="ARBA00004429"/>
    </source>
</evidence>
<reference evidence="11 12" key="2">
    <citation type="journal article" date="2017" name="Genome Biol. Evol.">
        <title>Trajectories and Drivers of Genome Evolution in Surface-Associated Marine Phaeobacter.</title>
        <authorList>
            <person name="Freese H.M."/>
            <person name="Sikorski J."/>
            <person name="Bunk B."/>
            <person name="Scheuner C."/>
            <person name="Meier-Kolthoff J.P."/>
            <person name="Sproer C."/>
            <person name="Gram L."/>
            <person name="Overmann J."/>
        </authorList>
    </citation>
    <scope>NUCLEOTIDE SEQUENCE [LARGE SCALE GENOMIC DNA]</scope>
    <source>
        <strain evidence="11 12">P88</strain>
        <plasmid evidence="12">pp88_c</plasmid>
    </source>
</reference>
<keyword evidence="3" id="KW-1003">Cell membrane</keyword>
<keyword evidence="11" id="KW-0614">Plasmid</keyword>
<accession>A0A2I7KG33</accession>
<feature type="domain" description="Tripartite ATP-independent periplasmic transporters DctQ component" evidence="10">
    <location>
        <begin position="29"/>
        <end position="167"/>
    </location>
</feature>
<feature type="transmembrane region" description="Helical" evidence="9">
    <location>
        <begin position="96"/>
        <end position="119"/>
    </location>
</feature>
<organism evidence="11 12">
    <name type="scientific">Phaeobacter inhibens</name>
    <dbReference type="NCBI Taxonomy" id="221822"/>
    <lineage>
        <taxon>Bacteria</taxon>
        <taxon>Pseudomonadati</taxon>
        <taxon>Pseudomonadota</taxon>
        <taxon>Alphaproteobacteria</taxon>
        <taxon>Rhodobacterales</taxon>
        <taxon>Roseobacteraceae</taxon>
        <taxon>Phaeobacter</taxon>
    </lineage>
</organism>
<reference evidence="11 12" key="1">
    <citation type="journal article" date="2017" name="Front. Microbiol.">
        <title>Phaeobacter piscinae sp. nov., a species of the Roseobacter group and potential aquaculture probiont.</title>
        <authorList>
            <person name="Sonnenschein E.C."/>
            <person name="Phippen C.B.W."/>
            <person name="Nielsen K.F."/>
            <person name="Mateiu R.V."/>
            <person name="Melchiorsen J."/>
            <person name="Gram L."/>
            <person name="Overmann J."/>
            <person name="Freese H.M."/>
        </authorList>
    </citation>
    <scope>NUCLEOTIDE SEQUENCE [LARGE SCALE GENOMIC DNA]</scope>
    <source>
        <strain evidence="11 12">P88</strain>
        <plasmid evidence="12">pp88_c</plasmid>
    </source>
</reference>
<dbReference type="EMBL" id="CP010728">
    <property type="protein sequence ID" value="AUR01560.1"/>
    <property type="molecule type" value="Genomic_DNA"/>
</dbReference>
<evidence type="ECO:0000256" key="3">
    <source>
        <dbReference type="ARBA" id="ARBA00022475"/>
    </source>
</evidence>
<evidence type="ECO:0000256" key="4">
    <source>
        <dbReference type="ARBA" id="ARBA00022519"/>
    </source>
</evidence>
<dbReference type="GO" id="GO:0022857">
    <property type="term" value="F:transmembrane transporter activity"/>
    <property type="evidence" value="ECO:0007669"/>
    <property type="project" value="UniProtKB-UniRule"/>
</dbReference>
<dbReference type="PANTHER" id="PTHR35011:SF4">
    <property type="entry name" value="SLL1102 PROTEIN"/>
    <property type="match status" value="1"/>
</dbReference>
<geneLocation type="plasmid" evidence="12">
    <name>pp88_c</name>
</geneLocation>
<evidence type="ECO:0000313" key="12">
    <source>
        <dbReference type="Proteomes" id="UP000236447"/>
    </source>
</evidence>
<evidence type="ECO:0000256" key="2">
    <source>
        <dbReference type="ARBA" id="ARBA00022448"/>
    </source>
</evidence>
<evidence type="ECO:0000313" key="11">
    <source>
        <dbReference type="EMBL" id="AUR01560.1"/>
    </source>
</evidence>
<dbReference type="InterPro" id="IPR055348">
    <property type="entry name" value="DctQ"/>
</dbReference>
<comment type="subcellular location">
    <subcellularLocation>
        <location evidence="1 9">Cell inner membrane</location>
        <topology evidence="1 9">Multi-pass membrane protein</topology>
    </subcellularLocation>
</comment>
<feature type="transmembrane region" description="Helical" evidence="9">
    <location>
        <begin position="60"/>
        <end position="76"/>
    </location>
</feature>
<keyword evidence="7 9" id="KW-0472">Membrane</keyword>
<evidence type="ECO:0000256" key="6">
    <source>
        <dbReference type="ARBA" id="ARBA00022989"/>
    </source>
</evidence>
<keyword evidence="4 9" id="KW-0997">Cell inner membrane</keyword>